<keyword evidence="2" id="KW-1185">Reference proteome</keyword>
<proteinExistence type="predicted"/>
<evidence type="ECO:0000313" key="1">
    <source>
        <dbReference type="EMBL" id="MEQ2285628.1"/>
    </source>
</evidence>
<organism evidence="1 2">
    <name type="scientific">Ameca splendens</name>
    <dbReference type="NCBI Taxonomy" id="208324"/>
    <lineage>
        <taxon>Eukaryota</taxon>
        <taxon>Metazoa</taxon>
        <taxon>Chordata</taxon>
        <taxon>Craniata</taxon>
        <taxon>Vertebrata</taxon>
        <taxon>Euteleostomi</taxon>
        <taxon>Actinopterygii</taxon>
        <taxon>Neopterygii</taxon>
        <taxon>Teleostei</taxon>
        <taxon>Neoteleostei</taxon>
        <taxon>Acanthomorphata</taxon>
        <taxon>Ovalentaria</taxon>
        <taxon>Atherinomorphae</taxon>
        <taxon>Cyprinodontiformes</taxon>
        <taxon>Goodeidae</taxon>
        <taxon>Ameca</taxon>
    </lineage>
</organism>
<dbReference type="Proteomes" id="UP001469553">
    <property type="component" value="Unassembled WGS sequence"/>
</dbReference>
<dbReference type="EMBL" id="JAHRIP010014088">
    <property type="protein sequence ID" value="MEQ2285628.1"/>
    <property type="molecule type" value="Genomic_DNA"/>
</dbReference>
<name>A0ABV0XVU8_9TELE</name>
<gene>
    <name evidence="1" type="ORF">AMECASPLE_033870</name>
</gene>
<evidence type="ECO:0008006" key="3">
    <source>
        <dbReference type="Google" id="ProtNLM"/>
    </source>
</evidence>
<comment type="caution">
    <text evidence="1">The sequence shown here is derived from an EMBL/GenBank/DDBJ whole genome shotgun (WGS) entry which is preliminary data.</text>
</comment>
<reference evidence="1 2" key="1">
    <citation type="submission" date="2021-06" db="EMBL/GenBank/DDBJ databases">
        <authorList>
            <person name="Palmer J.M."/>
        </authorList>
    </citation>
    <scope>NUCLEOTIDE SEQUENCE [LARGE SCALE GENOMIC DNA]</scope>
    <source>
        <strain evidence="1 2">AS_MEX2019</strain>
        <tissue evidence="1">Muscle</tissue>
    </source>
</reference>
<sequence length="164" mass="18185">MLQKAMLSWAQVSCFLRRFEMLGHMGFQPLCTRSFPCYPVGWFGSCNGDISLQWLLWIQDGLSAIFSAVSVVRRTRYGPLQQGVLQSFLWSVLIRTRSPGLKLFCEIGAEFTGRLLDNCTSFVCNILFIHSANDVSCCAFPMSSISDGNGKGLPCTISNGVRPV</sequence>
<accession>A0ABV0XVU8</accession>
<protein>
    <recommendedName>
        <fullName evidence="3">Secreted protein</fullName>
    </recommendedName>
</protein>
<evidence type="ECO:0000313" key="2">
    <source>
        <dbReference type="Proteomes" id="UP001469553"/>
    </source>
</evidence>